<reference evidence="1 2" key="1">
    <citation type="submission" date="2019-03" db="EMBL/GenBank/DDBJ databases">
        <title>Genomic Encyclopedia of Archaeal and Bacterial Type Strains, Phase II (KMG-II): from individual species to whole genera.</title>
        <authorList>
            <person name="Goeker M."/>
        </authorList>
    </citation>
    <scope>NUCLEOTIDE SEQUENCE [LARGE SCALE GENOMIC DNA]</scope>
    <source>
        <strain evidence="1 2">DSM 28135</strain>
    </source>
</reference>
<evidence type="ECO:0000313" key="2">
    <source>
        <dbReference type="Proteomes" id="UP000294689"/>
    </source>
</evidence>
<gene>
    <name evidence="1" type="ORF">BXY82_1742</name>
</gene>
<dbReference type="InterPro" id="IPR032580">
    <property type="entry name" value="SatD"/>
</dbReference>
<evidence type="ECO:0000313" key="1">
    <source>
        <dbReference type="EMBL" id="TDU39712.1"/>
    </source>
</evidence>
<sequence length="208" mass="23342">MTVITSILTGDIIKSRSIKDSGRWLTVLKEALIKSSQNSSDWDIYRGDSFQLETPIIADSLRAAIYIKACIKTIKGLDVRIAIGIGEKTFTGQSVVESNGPAFQYSGETLEQLKKEKVNLKIKTNDSQLDEALNLYFKLALTIMDHWTANSAEIVKLYLEQPQALQEDLGQQLGINQNAVSSRQKRAQLDVIMQLEALYRKKVTHLQI</sequence>
<dbReference type="AlphaFoldDB" id="A0A4R7PZ61"/>
<name>A0A4R7PZ61_9FLAO</name>
<dbReference type="EMBL" id="SOBW01000008">
    <property type="protein sequence ID" value="TDU39712.1"/>
    <property type="molecule type" value="Genomic_DNA"/>
</dbReference>
<comment type="caution">
    <text evidence="1">The sequence shown here is derived from an EMBL/GenBank/DDBJ whole genome shotgun (WGS) entry which is preliminary data.</text>
</comment>
<protein>
    <submittedName>
        <fullName evidence="1">SatD family protein</fullName>
    </submittedName>
</protein>
<dbReference type="Proteomes" id="UP000294689">
    <property type="component" value="Unassembled WGS sequence"/>
</dbReference>
<keyword evidence="2" id="KW-1185">Reference proteome</keyword>
<organism evidence="1 2">
    <name type="scientific">Gelidibacter sediminis</name>
    <dbReference type="NCBI Taxonomy" id="1608710"/>
    <lineage>
        <taxon>Bacteria</taxon>
        <taxon>Pseudomonadati</taxon>
        <taxon>Bacteroidota</taxon>
        <taxon>Flavobacteriia</taxon>
        <taxon>Flavobacteriales</taxon>
        <taxon>Flavobacteriaceae</taxon>
        <taxon>Gelidibacter</taxon>
    </lineage>
</organism>
<proteinExistence type="predicted"/>
<accession>A0A4R7PZ61</accession>
<dbReference type="RefSeq" id="WP_243835756.1">
    <property type="nucleotide sequence ID" value="NZ_SOBW01000008.1"/>
</dbReference>
<dbReference type="Pfam" id="PF16264">
    <property type="entry name" value="SatD"/>
    <property type="match status" value="1"/>
</dbReference>